<organism evidence="2 3">
    <name type="scientific">Actinoplanes couchii</name>
    <dbReference type="NCBI Taxonomy" id="403638"/>
    <lineage>
        <taxon>Bacteria</taxon>
        <taxon>Bacillati</taxon>
        <taxon>Actinomycetota</taxon>
        <taxon>Actinomycetes</taxon>
        <taxon>Micromonosporales</taxon>
        <taxon>Micromonosporaceae</taxon>
        <taxon>Actinoplanes</taxon>
    </lineage>
</organism>
<name>A0ABQ3XN82_9ACTN</name>
<evidence type="ECO:0000313" key="3">
    <source>
        <dbReference type="Proteomes" id="UP000612282"/>
    </source>
</evidence>
<proteinExistence type="predicted"/>
<evidence type="ECO:0000313" key="2">
    <source>
        <dbReference type="EMBL" id="GID59979.1"/>
    </source>
</evidence>
<comment type="caution">
    <text evidence="2">The sequence shown here is derived from an EMBL/GenBank/DDBJ whole genome shotgun (WGS) entry which is preliminary data.</text>
</comment>
<sequence>MPGDGEPGDLPAVAGTGAGRQDGEPLVGWPAVVAVPGRLTRTLLRRVSVTDLLRRVW</sequence>
<gene>
    <name evidence="2" type="ORF">Aco03nite_083830</name>
</gene>
<feature type="region of interest" description="Disordered" evidence="1">
    <location>
        <begin position="1"/>
        <end position="22"/>
    </location>
</feature>
<accession>A0ABQ3XN82</accession>
<reference evidence="2 3" key="1">
    <citation type="submission" date="2021-01" db="EMBL/GenBank/DDBJ databases">
        <title>Whole genome shotgun sequence of Actinoplanes couchii NBRC 106145.</title>
        <authorList>
            <person name="Komaki H."/>
            <person name="Tamura T."/>
        </authorList>
    </citation>
    <scope>NUCLEOTIDE SEQUENCE [LARGE SCALE GENOMIC DNA]</scope>
    <source>
        <strain evidence="2 3">NBRC 106145</strain>
    </source>
</reference>
<keyword evidence="3" id="KW-1185">Reference proteome</keyword>
<evidence type="ECO:0000256" key="1">
    <source>
        <dbReference type="SAM" id="MobiDB-lite"/>
    </source>
</evidence>
<dbReference type="Proteomes" id="UP000612282">
    <property type="component" value="Unassembled WGS sequence"/>
</dbReference>
<dbReference type="EMBL" id="BOMG01000103">
    <property type="protein sequence ID" value="GID59979.1"/>
    <property type="molecule type" value="Genomic_DNA"/>
</dbReference>
<dbReference type="RefSeq" id="WP_203806559.1">
    <property type="nucleotide sequence ID" value="NZ_BAAAQE010000046.1"/>
</dbReference>
<protein>
    <submittedName>
        <fullName evidence="2">Uncharacterized protein</fullName>
    </submittedName>
</protein>